<proteinExistence type="predicted"/>
<accession>A0A1G4AQK4</accession>
<keyword evidence="2" id="KW-1185">Reference proteome</keyword>
<comment type="caution">
    <text evidence="1">The sequence shown here is derived from an EMBL/GenBank/DDBJ whole genome shotgun (WGS) entry which is preliminary data.</text>
</comment>
<name>A0A1G4AQK4_9PEZI</name>
<dbReference type="RefSeq" id="XP_022468559.1">
    <property type="nucleotide sequence ID" value="XM_022624921.1"/>
</dbReference>
<evidence type="ECO:0000313" key="2">
    <source>
        <dbReference type="Proteomes" id="UP000176998"/>
    </source>
</evidence>
<organism evidence="1 2">
    <name type="scientific">Colletotrichum orchidophilum</name>
    <dbReference type="NCBI Taxonomy" id="1209926"/>
    <lineage>
        <taxon>Eukaryota</taxon>
        <taxon>Fungi</taxon>
        <taxon>Dikarya</taxon>
        <taxon>Ascomycota</taxon>
        <taxon>Pezizomycotina</taxon>
        <taxon>Sordariomycetes</taxon>
        <taxon>Hypocreomycetidae</taxon>
        <taxon>Glomerellales</taxon>
        <taxon>Glomerellaceae</taxon>
        <taxon>Colletotrichum</taxon>
    </lineage>
</organism>
<gene>
    <name evidence="1" type="ORF">CORC01_13304</name>
</gene>
<sequence length="78" mass="9022">MVERHWNTDTKVMDRVCEAQKRPHSVKDFDAAECGPRFMPGRPCRPRLCSIKPSTTTAKVERLSFTWKKSTQSSVRAR</sequence>
<reference evidence="1 2" key="1">
    <citation type="submission" date="2016-09" db="EMBL/GenBank/DDBJ databases">
        <authorList>
            <person name="Capua I."/>
            <person name="De Benedictis P."/>
            <person name="Joannis T."/>
            <person name="Lombin L.H."/>
            <person name="Cattoli G."/>
        </authorList>
    </citation>
    <scope>NUCLEOTIDE SEQUENCE [LARGE SCALE GENOMIC DNA]</scope>
    <source>
        <strain evidence="1 2">IMI 309357</strain>
    </source>
</reference>
<evidence type="ECO:0000313" key="1">
    <source>
        <dbReference type="EMBL" id="OHE91386.1"/>
    </source>
</evidence>
<dbReference type="Proteomes" id="UP000176998">
    <property type="component" value="Unassembled WGS sequence"/>
</dbReference>
<dbReference type="AlphaFoldDB" id="A0A1G4AQK4"/>
<dbReference type="EMBL" id="MJBS01000187">
    <property type="protein sequence ID" value="OHE91386.1"/>
    <property type="molecule type" value="Genomic_DNA"/>
</dbReference>
<protein>
    <submittedName>
        <fullName evidence="1">Uncharacterized protein</fullName>
    </submittedName>
</protein>
<dbReference type="GeneID" id="34566431"/>